<evidence type="ECO:0000259" key="5">
    <source>
        <dbReference type="Pfam" id="PF00107"/>
    </source>
</evidence>
<evidence type="ECO:0000256" key="1">
    <source>
        <dbReference type="ARBA" id="ARBA00022723"/>
    </source>
</evidence>
<dbReference type="GO" id="GO:0016491">
    <property type="term" value="F:oxidoreductase activity"/>
    <property type="evidence" value="ECO:0007669"/>
    <property type="project" value="UniProtKB-KW"/>
</dbReference>
<proteinExistence type="inferred from homology"/>
<dbReference type="KEGG" id="dol:Dole_1324"/>
<dbReference type="InterPro" id="IPR036291">
    <property type="entry name" value="NAD(P)-bd_dom_sf"/>
</dbReference>
<protein>
    <submittedName>
        <fullName evidence="7">Alcohol dehydrogenase GroES domain protein</fullName>
    </submittedName>
</protein>
<keyword evidence="8" id="KW-1185">Reference proteome</keyword>
<dbReference type="Pfam" id="PF08240">
    <property type="entry name" value="ADH_N"/>
    <property type="match status" value="1"/>
</dbReference>
<keyword evidence="3" id="KW-0560">Oxidoreductase</keyword>
<comment type="cofactor">
    <cofactor evidence="4">
        <name>Zn(2+)</name>
        <dbReference type="ChEBI" id="CHEBI:29105"/>
    </cofactor>
</comment>
<dbReference type="SUPFAM" id="SSF50129">
    <property type="entry name" value="GroES-like"/>
    <property type="match status" value="1"/>
</dbReference>
<dbReference type="eggNOG" id="COG1063">
    <property type="taxonomic scope" value="Bacteria"/>
</dbReference>
<sequence length="407" mass="42909">MRALELNISPLRFAAARTCAALFGKTSFYRGPGRTVRLVDIPEPSLPGADWVKIQTCYCGLCGSDLNLIMLHDSPSAQPFTSFPCIMGHEFVGRIVEAGAGVQGFATGDAVAVNPTIGCEIRGISPLCPACRAGRPGNCDNQAMGRFSPGMFLGLISDLNGGFAPYVVAHKSQLFHIPDSLALKTAVMTEPVAVALQAVLDNPPGADDTVLVIGGGVIGNLIVQSARVLAPGCRIAVVEPSPLAADLVQDLGADAVVRPGEIFDAAVAMTGGALYRPMLGAPILKGGFDRVYDTVGSSATLNTAMRVTAALGTVSVVGIGSTVKLDPTPLWLKLQTVKGVYAYGMADWQGGPRHVFDIAMELMARGQIQTDRLITHTFRMEEYRRMLAVNMNKAKHGAIKSVVAFVD</sequence>
<dbReference type="InterPro" id="IPR013154">
    <property type="entry name" value="ADH-like_N"/>
</dbReference>
<evidence type="ECO:0000256" key="2">
    <source>
        <dbReference type="ARBA" id="ARBA00022833"/>
    </source>
</evidence>
<dbReference type="RefSeq" id="WP_012174745.1">
    <property type="nucleotide sequence ID" value="NC_009943.1"/>
</dbReference>
<accession>A8ZYM3</accession>
<dbReference type="Pfam" id="PF00107">
    <property type="entry name" value="ADH_zinc_N"/>
    <property type="match status" value="1"/>
</dbReference>
<keyword evidence="1 4" id="KW-0479">Metal-binding</keyword>
<dbReference type="EMBL" id="CP000859">
    <property type="protein sequence ID" value="ABW67128.1"/>
    <property type="molecule type" value="Genomic_DNA"/>
</dbReference>
<dbReference type="InterPro" id="IPR002328">
    <property type="entry name" value="ADH_Zn_CS"/>
</dbReference>
<dbReference type="SUPFAM" id="SSF51735">
    <property type="entry name" value="NAD(P)-binding Rossmann-fold domains"/>
    <property type="match status" value="1"/>
</dbReference>
<evidence type="ECO:0000259" key="6">
    <source>
        <dbReference type="Pfam" id="PF08240"/>
    </source>
</evidence>
<dbReference type="Gene3D" id="3.90.180.10">
    <property type="entry name" value="Medium-chain alcohol dehydrogenases, catalytic domain"/>
    <property type="match status" value="1"/>
</dbReference>
<dbReference type="InterPro" id="IPR050129">
    <property type="entry name" value="Zn_alcohol_dh"/>
</dbReference>
<dbReference type="InterPro" id="IPR011032">
    <property type="entry name" value="GroES-like_sf"/>
</dbReference>
<reference evidence="7 8" key="1">
    <citation type="submission" date="2007-10" db="EMBL/GenBank/DDBJ databases">
        <title>Complete sequence of Desulfococcus oleovorans Hxd3.</title>
        <authorList>
            <consortium name="US DOE Joint Genome Institute"/>
            <person name="Copeland A."/>
            <person name="Lucas S."/>
            <person name="Lapidus A."/>
            <person name="Barry K."/>
            <person name="Glavina del Rio T."/>
            <person name="Dalin E."/>
            <person name="Tice H."/>
            <person name="Pitluck S."/>
            <person name="Kiss H."/>
            <person name="Brettin T."/>
            <person name="Bruce D."/>
            <person name="Detter J.C."/>
            <person name="Han C."/>
            <person name="Schmutz J."/>
            <person name="Larimer F."/>
            <person name="Land M."/>
            <person name="Hauser L."/>
            <person name="Kyrpides N."/>
            <person name="Kim E."/>
            <person name="Wawrik B."/>
            <person name="Richardson P."/>
        </authorList>
    </citation>
    <scope>NUCLEOTIDE SEQUENCE [LARGE SCALE GENOMIC DNA]</scope>
    <source>
        <strain evidence="8">DSM 6200 / JCM 39069 / Hxd3</strain>
    </source>
</reference>
<keyword evidence="2 4" id="KW-0862">Zinc</keyword>
<dbReference type="HOGENOM" id="CLU_026673_11_0_7"/>
<dbReference type="GO" id="GO:0008270">
    <property type="term" value="F:zinc ion binding"/>
    <property type="evidence" value="ECO:0007669"/>
    <property type="project" value="InterPro"/>
</dbReference>
<comment type="similarity">
    <text evidence="4">Belongs to the zinc-containing alcohol dehydrogenase family.</text>
</comment>
<dbReference type="PANTHER" id="PTHR43401">
    <property type="entry name" value="L-THREONINE 3-DEHYDROGENASE"/>
    <property type="match status" value="1"/>
</dbReference>
<evidence type="ECO:0000313" key="8">
    <source>
        <dbReference type="Proteomes" id="UP000008561"/>
    </source>
</evidence>
<dbReference type="PROSITE" id="PS00059">
    <property type="entry name" value="ADH_ZINC"/>
    <property type="match status" value="1"/>
</dbReference>
<dbReference type="AlphaFoldDB" id="A8ZYM3"/>
<organism evidence="7 8">
    <name type="scientific">Desulfosudis oleivorans (strain DSM 6200 / JCM 39069 / Hxd3)</name>
    <name type="common">Desulfococcus oleovorans</name>
    <dbReference type="NCBI Taxonomy" id="96561"/>
    <lineage>
        <taxon>Bacteria</taxon>
        <taxon>Pseudomonadati</taxon>
        <taxon>Thermodesulfobacteriota</taxon>
        <taxon>Desulfobacteria</taxon>
        <taxon>Desulfobacterales</taxon>
        <taxon>Desulfosudaceae</taxon>
        <taxon>Desulfosudis</taxon>
    </lineage>
</organism>
<dbReference type="Proteomes" id="UP000008561">
    <property type="component" value="Chromosome"/>
</dbReference>
<evidence type="ECO:0000256" key="4">
    <source>
        <dbReference type="RuleBase" id="RU361277"/>
    </source>
</evidence>
<dbReference type="Gene3D" id="3.40.50.720">
    <property type="entry name" value="NAD(P)-binding Rossmann-like Domain"/>
    <property type="match status" value="1"/>
</dbReference>
<evidence type="ECO:0000256" key="3">
    <source>
        <dbReference type="ARBA" id="ARBA00023002"/>
    </source>
</evidence>
<dbReference type="OrthoDB" id="9774952at2"/>
<name>A8ZYM3_DESOH</name>
<gene>
    <name evidence="7" type="ordered locus">Dole_1324</name>
</gene>
<dbReference type="InterPro" id="IPR013149">
    <property type="entry name" value="ADH-like_C"/>
</dbReference>
<evidence type="ECO:0000313" key="7">
    <source>
        <dbReference type="EMBL" id="ABW67128.1"/>
    </source>
</evidence>
<dbReference type="PANTHER" id="PTHR43401:SF2">
    <property type="entry name" value="L-THREONINE 3-DEHYDROGENASE"/>
    <property type="match status" value="1"/>
</dbReference>
<dbReference type="STRING" id="96561.Dole_1324"/>
<feature type="domain" description="Alcohol dehydrogenase-like N-terminal" evidence="6">
    <location>
        <begin position="48"/>
        <end position="179"/>
    </location>
</feature>
<feature type="domain" description="Alcohol dehydrogenase-like C-terminal" evidence="5">
    <location>
        <begin position="218"/>
        <end position="349"/>
    </location>
</feature>